<reference evidence="1 2" key="1">
    <citation type="submission" date="2012-02" db="EMBL/GenBank/DDBJ databases">
        <title>Complete genome sequence of Actinoplanes missouriensis 431 (= NBRC 102363).</title>
        <authorList>
            <person name="Ohnishi Y."/>
            <person name="Ishikawa J."/>
            <person name="Sekine M."/>
            <person name="Hosoyama A."/>
            <person name="Harada T."/>
            <person name="Narita H."/>
            <person name="Hata T."/>
            <person name="Konno Y."/>
            <person name="Tutikane K."/>
            <person name="Fujita N."/>
            <person name="Horinouchi S."/>
            <person name="Hayakawa M."/>
        </authorList>
    </citation>
    <scope>NUCLEOTIDE SEQUENCE [LARGE SCALE GENOMIC DNA]</scope>
    <source>
        <strain evidence="2">ATCC 14538 / DSM 43046 / CBS 188.64 / JCM 3121 / NBRC 102363 / NCIMB 12654 / NRRL B-3342 / UNCC 431</strain>
    </source>
</reference>
<dbReference type="EMBL" id="AP012319">
    <property type="protein sequence ID" value="BAL87207.1"/>
    <property type="molecule type" value="Genomic_DNA"/>
</dbReference>
<gene>
    <name evidence="1" type="ordered locus">AMIS_19870</name>
</gene>
<accession>I0H2H0</accession>
<sequence length="93" mass="10194">MTTITAEQAAIQIKQAYATEMRQRGEQSGWVTVVALMNRLDLTVEQMAAGARHLARQGGWAVAPTSNQKTLTDLDRACALWIGGQWKHVISAN</sequence>
<dbReference type="RefSeq" id="WP_014442102.1">
    <property type="nucleotide sequence ID" value="NC_017093.1"/>
</dbReference>
<keyword evidence="2" id="KW-1185">Reference proteome</keyword>
<name>I0H2H0_ACTM4</name>
<dbReference type="STRING" id="512565.AMIS_19870"/>
<dbReference type="AlphaFoldDB" id="I0H2H0"/>
<evidence type="ECO:0000313" key="2">
    <source>
        <dbReference type="Proteomes" id="UP000007882"/>
    </source>
</evidence>
<organism evidence="1 2">
    <name type="scientific">Actinoplanes missouriensis (strain ATCC 14538 / DSM 43046 / CBS 188.64 / JCM 3121 / NBRC 102363 / NCIMB 12654 / NRRL B-3342 / UNCC 431)</name>
    <dbReference type="NCBI Taxonomy" id="512565"/>
    <lineage>
        <taxon>Bacteria</taxon>
        <taxon>Bacillati</taxon>
        <taxon>Actinomycetota</taxon>
        <taxon>Actinomycetes</taxon>
        <taxon>Micromonosporales</taxon>
        <taxon>Micromonosporaceae</taxon>
        <taxon>Actinoplanes</taxon>
    </lineage>
</organism>
<dbReference type="PATRIC" id="fig|512565.3.peg.1993"/>
<protein>
    <submittedName>
        <fullName evidence="1">Uncharacterized protein</fullName>
    </submittedName>
</protein>
<proteinExistence type="predicted"/>
<evidence type="ECO:0000313" key="1">
    <source>
        <dbReference type="EMBL" id="BAL87207.1"/>
    </source>
</evidence>
<dbReference type="Proteomes" id="UP000007882">
    <property type="component" value="Chromosome"/>
</dbReference>
<dbReference type="KEGG" id="ams:AMIS_19870"/>
<dbReference type="OrthoDB" id="3822696at2"/>
<dbReference type="HOGENOM" id="CLU_2393254_0_0_11"/>